<dbReference type="AlphaFoldDB" id="U2LHJ9"/>
<dbReference type="GO" id="GO:0005886">
    <property type="term" value="C:plasma membrane"/>
    <property type="evidence" value="ECO:0007669"/>
    <property type="project" value="UniProtKB-SubCell"/>
</dbReference>
<keyword evidence="2" id="KW-1003">Cell membrane</keyword>
<dbReference type="PATRIC" id="fig|1081904.3.peg.267"/>
<dbReference type="EMBL" id="AWET01000007">
    <property type="protein sequence ID" value="ERK03943.1"/>
    <property type="molecule type" value="Genomic_DNA"/>
</dbReference>
<evidence type="ECO:0000256" key="1">
    <source>
        <dbReference type="ARBA" id="ARBA00004429"/>
    </source>
</evidence>
<dbReference type="Pfam" id="PF07690">
    <property type="entry name" value="MFS_1"/>
    <property type="match status" value="1"/>
</dbReference>
<evidence type="ECO:0000313" key="7">
    <source>
        <dbReference type="EMBL" id="ERK03943.1"/>
    </source>
</evidence>
<feature type="transmembrane region" description="Helical" evidence="6">
    <location>
        <begin position="198"/>
        <end position="217"/>
    </location>
</feature>
<keyword evidence="5 6" id="KW-0472">Membrane</keyword>
<feature type="transmembrane region" description="Helical" evidence="6">
    <location>
        <begin position="95"/>
        <end position="112"/>
    </location>
</feature>
<feature type="transmembrane region" description="Helical" evidence="6">
    <location>
        <begin position="124"/>
        <end position="144"/>
    </location>
</feature>
<protein>
    <submittedName>
        <fullName evidence="7">Transporter, major facilitator family protein</fullName>
    </submittedName>
</protein>
<evidence type="ECO:0000256" key="3">
    <source>
        <dbReference type="ARBA" id="ARBA00022692"/>
    </source>
</evidence>
<keyword evidence="4 6" id="KW-1133">Transmembrane helix</keyword>
<feature type="transmembrane region" description="Helical" evidence="6">
    <location>
        <begin position="64"/>
        <end position="83"/>
    </location>
</feature>
<feature type="transmembrane region" description="Helical" evidence="6">
    <location>
        <begin position="387"/>
        <end position="407"/>
    </location>
</feature>
<feature type="transmembrane region" description="Helical" evidence="6">
    <location>
        <begin position="355"/>
        <end position="375"/>
    </location>
</feature>
<evidence type="ECO:0000256" key="5">
    <source>
        <dbReference type="ARBA" id="ARBA00023136"/>
    </source>
</evidence>
<dbReference type="PANTHER" id="PTHR43702:SF3">
    <property type="entry name" value="PROTEIN TSGA"/>
    <property type="match status" value="1"/>
</dbReference>
<proteinExistence type="predicted"/>
<feature type="transmembrane region" description="Helical" evidence="6">
    <location>
        <begin position="21"/>
        <end position="44"/>
    </location>
</feature>
<dbReference type="InterPro" id="IPR036259">
    <property type="entry name" value="MFS_trans_sf"/>
</dbReference>
<feature type="transmembrane region" description="Helical" evidence="6">
    <location>
        <begin position="317"/>
        <end position="335"/>
    </location>
</feature>
<feature type="transmembrane region" description="Helical" evidence="6">
    <location>
        <begin position="419"/>
        <end position="438"/>
    </location>
</feature>
<reference evidence="7 8" key="1">
    <citation type="submission" date="2013-08" db="EMBL/GenBank/DDBJ databases">
        <authorList>
            <person name="Durkin A.S."/>
            <person name="Haft D.R."/>
            <person name="McCorrison J."/>
            <person name="Torralba M."/>
            <person name="Gillis M."/>
            <person name="Haft D.H."/>
            <person name="Methe B."/>
            <person name="Sutton G."/>
            <person name="Nelson K.E."/>
        </authorList>
    </citation>
    <scope>NUCLEOTIDE SEQUENCE [LARGE SCALE GENOMIC DNA]</scope>
    <source>
        <strain evidence="7 8">F0068</strain>
    </source>
</reference>
<dbReference type="Gene3D" id="1.20.1250.20">
    <property type="entry name" value="MFS general substrate transporter like domains"/>
    <property type="match status" value="2"/>
</dbReference>
<evidence type="ECO:0000256" key="2">
    <source>
        <dbReference type="ARBA" id="ARBA00022475"/>
    </source>
</evidence>
<dbReference type="InterPro" id="IPR050375">
    <property type="entry name" value="MFS_TsgA-like"/>
</dbReference>
<keyword evidence="3 6" id="KW-0812">Transmembrane</keyword>
<feature type="transmembrane region" description="Helical" evidence="6">
    <location>
        <begin position="276"/>
        <end position="296"/>
    </location>
</feature>
<dbReference type="InterPro" id="IPR011701">
    <property type="entry name" value="MFS"/>
</dbReference>
<name>U2LHJ9_9BACT</name>
<keyword evidence="8" id="KW-1185">Reference proteome</keyword>
<accession>U2LHJ9</accession>
<dbReference type="SUPFAM" id="SSF103473">
    <property type="entry name" value="MFS general substrate transporter"/>
    <property type="match status" value="1"/>
</dbReference>
<gene>
    <name evidence="7" type="ORF">HMPREF1218_0293</name>
</gene>
<feature type="transmembrane region" description="Helical" evidence="6">
    <location>
        <begin position="164"/>
        <end position="186"/>
    </location>
</feature>
<dbReference type="Proteomes" id="UP000016600">
    <property type="component" value="Unassembled WGS sequence"/>
</dbReference>
<organism evidence="7 8">
    <name type="scientific">Hoylesella pleuritidis F0068</name>
    <dbReference type="NCBI Taxonomy" id="1081904"/>
    <lineage>
        <taxon>Bacteria</taxon>
        <taxon>Pseudomonadati</taxon>
        <taxon>Bacteroidota</taxon>
        <taxon>Bacteroidia</taxon>
        <taxon>Bacteroidales</taxon>
        <taxon>Prevotellaceae</taxon>
        <taxon>Hoylesella</taxon>
    </lineage>
</organism>
<dbReference type="GO" id="GO:0022857">
    <property type="term" value="F:transmembrane transporter activity"/>
    <property type="evidence" value="ECO:0007669"/>
    <property type="project" value="InterPro"/>
</dbReference>
<evidence type="ECO:0000256" key="4">
    <source>
        <dbReference type="ARBA" id="ARBA00022989"/>
    </source>
</evidence>
<feature type="transmembrane region" description="Helical" evidence="6">
    <location>
        <begin position="238"/>
        <end position="256"/>
    </location>
</feature>
<comment type="subcellular location">
    <subcellularLocation>
        <location evidence="1">Cell inner membrane</location>
        <topology evidence="1">Multi-pass membrane protein</topology>
    </subcellularLocation>
</comment>
<dbReference type="PANTHER" id="PTHR43702">
    <property type="entry name" value="L-FUCOSE-PROTON SYMPORTER"/>
    <property type="match status" value="1"/>
</dbReference>
<sequence>MQTISMYIIKPSNKMNEKKQNGSIIAIITMFFLYAMISFVTNLAAPIGVIWKNVFADSSNANTIGMLGNAMNFLAYFFMGIPAGKMLTKIGYKKTALIGIAVGFIGVFTQFLSGKVEVGVPGFATYLAGAFISGFAVCMLNTVVNPMLNLLGGGGNRGNQLNMVGGTLNSLSGTLTPMLVGTLIGTVTAQTKMVDVNLVMYIAMAVFAGAFIILSFIPIQDPELGRTTADTVFEHSPMAFRHFVLGTIAIFVYVGVEVGIPGTLNFYLSDTSANGAGIQGNAAAIGGFVAGTYWFLMLVGRFCGGFIADKVSSRTMMTTANIIGIVLILAAITLGKSTTVDMPVFTGSSFQMVNVPIAAMFLVLCGLCTSIMWTSTFNLATEGLGKYTASASGIFMVMVVGGGLLPLLQNFIADNSTYLVSYFVPVLAMAYMLFYALFGSKNVNTDIPV</sequence>
<evidence type="ECO:0000313" key="8">
    <source>
        <dbReference type="Proteomes" id="UP000016600"/>
    </source>
</evidence>
<comment type="caution">
    <text evidence="7">The sequence shown here is derived from an EMBL/GenBank/DDBJ whole genome shotgun (WGS) entry which is preliminary data.</text>
</comment>
<evidence type="ECO:0000256" key="6">
    <source>
        <dbReference type="SAM" id="Phobius"/>
    </source>
</evidence>